<dbReference type="Gene3D" id="3.40.50.12780">
    <property type="entry name" value="N-terminal domain of ligase-like"/>
    <property type="match status" value="1"/>
</dbReference>
<sequence>MTGGQPSPHCHFNLGTAFAEVCSRFVQRTALLYPADQRRVSYGELAELVDVAVGALASRAMPRGGIVALFHDKSPQAFALMLACLRLGLPYVNLDPDSPWERIRRILERCQPALVLNAFPSLACDAQLQAAVAVTPLQDLYRPGAASSSADEPVVSGNMPAYLMFTSGSTGQPKGAVMSHANVLWFIAWARRRFQIGPDDVLSNANPMYFDNSVFDFYAAIFSGATLVPLTSVQVRDARKLVRLVDEAACTLWFSVPSLLVFLLTMRALSAGSWQGMRCIAFGGEGFPKRRLRELFELFGPRARFENVYGPTECTCICSAHRVEATDLDDLHGLAPLGHLAPTFDYRLLPVEGEGPECGELMLLGPQVGLGYYRDPERTAAAFVQNPMQEAYLETGYRTGDIVERDATGRLHFRGRVDHQIKHMGYRIELEEIEAALSSLDGVQECAAIYLKSTDGLGQILAYAVAHGETAGLREALAQLLPAYMLPRHLHFIDALPKNANGKIDRRALLSRAAQGGTPS</sequence>
<dbReference type="InterPro" id="IPR045851">
    <property type="entry name" value="AMP-bd_C_sf"/>
</dbReference>
<feature type="domain" description="AMP-dependent synthetase/ligase" evidence="1">
    <location>
        <begin position="18"/>
        <end position="373"/>
    </location>
</feature>
<dbReference type="GO" id="GO:0031177">
    <property type="term" value="F:phosphopantetheine binding"/>
    <property type="evidence" value="ECO:0007669"/>
    <property type="project" value="TreeGrafter"/>
</dbReference>
<dbReference type="InParanoid" id="A0A4R6QMP2"/>
<dbReference type="Gene3D" id="3.30.300.30">
    <property type="match status" value="1"/>
</dbReference>
<feature type="domain" description="AMP-binding enzyme C-terminal" evidence="2">
    <location>
        <begin position="432"/>
        <end position="503"/>
    </location>
</feature>
<dbReference type="GO" id="GO:0043041">
    <property type="term" value="P:amino acid activation for nonribosomal peptide biosynthetic process"/>
    <property type="evidence" value="ECO:0007669"/>
    <property type="project" value="TreeGrafter"/>
</dbReference>
<dbReference type="OrthoDB" id="6297021at2"/>
<dbReference type="GO" id="GO:0044550">
    <property type="term" value="P:secondary metabolite biosynthetic process"/>
    <property type="evidence" value="ECO:0007669"/>
    <property type="project" value="TreeGrafter"/>
</dbReference>
<dbReference type="EMBL" id="SNXS01000003">
    <property type="protein sequence ID" value="TDP71390.1"/>
    <property type="molecule type" value="Genomic_DNA"/>
</dbReference>
<keyword evidence="3" id="KW-0436">Ligase</keyword>
<dbReference type="AlphaFoldDB" id="A0A4R6QMP2"/>
<keyword evidence="4" id="KW-1185">Reference proteome</keyword>
<accession>A0A4R6QMP2</accession>
<dbReference type="Proteomes" id="UP000295361">
    <property type="component" value="Unassembled WGS sequence"/>
</dbReference>
<dbReference type="PANTHER" id="PTHR45527">
    <property type="entry name" value="NONRIBOSOMAL PEPTIDE SYNTHETASE"/>
    <property type="match status" value="1"/>
</dbReference>
<dbReference type="GO" id="GO:0005737">
    <property type="term" value="C:cytoplasm"/>
    <property type="evidence" value="ECO:0007669"/>
    <property type="project" value="TreeGrafter"/>
</dbReference>
<evidence type="ECO:0000313" key="3">
    <source>
        <dbReference type="EMBL" id="TDP71390.1"/>
    </source>
</evidence>
<dbReference type="RefSeq" id="WP_133701167.1">
    <property type="nucleotide sequence ID" value="NZ_SNXS01000003.1"/>
</dbReference>
<dbReference type="PANTHER" id="PTHR45527:SF1">
    <property type="entry name" value="FATTY ACID SYNTHASE"/>
    <property type="match status" value="1"/>
</dbReference>
<dbReference type="InterPro" id="IPR020845">
    <property type="entry name" value="AMP-binding_CS"/>
</dbReference>
<name>A0A4R6QMP2_9BURK</name>
<organism evidence="3 4">
    <name type="scientific">Roseateles toxinivorans</name>
    <dbReference type="NCBI Taxonomy" id="270368"/>
    <lineage>
        <taxon>Bacteria</taxon>
        <taxon>Pseudomonadati</taxon>
        <taxon>Pseudomonadota</taxon>
        <taxon>Betaproteobacteria</taxon>
        <taxon>Burkholderiales</taxon>
        <taxon>Sphaerotilaceae</taxon>
        <taxon>Roseateles</taxon>
    </lineage>
</organism>
<evidence type="ECO:0000259" key="2">
    <source>
        <dbReference type="Pfam" id="PF13193"/>
    </source>
</evidence>
<evidence type="ECO:0000259" key="1">
    <source>
        <dbReference type="Pfam" id="PF00501"/>
    </source>
</evidence>
<dbReference type="Pfam" id="PF00501">
    <property type="entry name" value="AMP-binding"/>
    <property type="match status" value="1"/>
</dbReference>
<dbReference type="GO" id="GO:0016874">
    <property type="term" value="F:ligase activity"/>
    <property type="evidence" value="ECO:0007669"/>
    <property type="project" value="UniProtKB-KW"/>
</dbReference>
<dbReference type="InterPro" id="IPR000873">
    <property type="entry name" value="AMP-dep_synth/lig_dom"/>
</dbReference>
<proteinExistence type="predicted"/>
<dbReference type="InterPro" id="IPR025110">
    <property type="entry name" value="AMP-bd_C"/>
</dbReference>
<dbReference type="InterPro" id="IPR042099">
    <property type="entry name" value="ANL_N_sf"/>
</dbReference>
<dbReference type="Pfam" id="PF13193">
    <property type="entry name" value="AMP-binding_C"/>
    <property type="match status" value="1"/>
</dbReference>
<dbReference type="PROSITE" id="PS00455">
    <property type="entry name" value="AMP_BINDING"/>
    <property type="match status" value="1"/>
</dbReference>
<reference evidence="3 4" key="1">
    <citation type="submission" date="2019-03" db="EMBL/GenBank/DDBJ databases">
        <title>Genomic Encyclopedia of Type Strains, Phase IV (KMG-IV): sequencing the most valuable type-strain genomes for metagenomic binning, comparative biology and taxonomic classification.</title>
        <authorList>
            <person name="Goeker M."/>
        </authorList>
    </citation>
    <scope>NUCLEOTIDE SEQUENCE [LARGE SCALE GENOMIC DNA]</scope>
    <source>
        <strain evidence="3 4">DSM 16998</strain>
    </source>
</reference>
<gene>
    <name evidence="3" type="ORF">DES47_103371</name>
</gene>
<protein>
    <submittedName>
        <fullName evidence="3">D-alanine--poly(Phosphoribitol) ligase subunit 1</fullName>
    </submittedName>
</protein>
<comment type="caution">
    <text evidence="3">The sequence shown here is derived from an EMBL/GenBank/DDBJ whole genome shotgun (WGS) entry which is preliminary data.</text>
</comment>
<dbReference type="SUPFAM" id="SSF56801">
    <property type="entry name" value="Acetyl-CoA synthetase-like"/>
    <property type="match status" value="1"/>
</dbReference>
<evidence type="ECO:0000313" key="4">
    <source>
        <dbReference type="Proteomes" id="UP000295361"/>
    </source>
</evidence>